<dbReference type="VEuPathDB" id="FungiDB:PEXP_010720"/>
<dbReference type="PhylomeDB" id="A0A0A2JSC2"/>
<evidence type="ECO:0000313" key="3">
    <source>
        <dbReference type="Proteomes" id="UP000030143"/>
    </source>
</evidence>
<feature type="compositionally biased region" description="Polar residues" evidence="1">
    <location>
        <begin position="202"/>
        <end position="214"/>
    </location>
</feature>
<dbReference type="GO" id="GO:0030515">
    <property type="term" value="F:snoRNA binding"/>
    <property type="evidence" value="ECO:0007669"/>
    <property type="project" value="InterPro"/>
</dbReference>
<dbReference type="InterPro" id="IPR013268">
    <property type="entry name" value="UTP16"/>
</dbReference>
<dbReference type="EMBL" id="JQFZ01000138">
    <property type="protein sequence ID" value="KGO57721.1"/>
    <property type="molecule type" value="Genomic_DNA"/>
</dbReference>
<dbReference type="STRING" id="27334.A0A0A2JSC2"/>
<reference evidence="2 3" key="1">
    <citation type="journal article" date="2015" name="Mol. Plant Microbe Interact.">
        <title>Genome, transcriptome, and functional analyses of Penicillium expansum provide new insights into secondary metabolism and pathogenicity.</title>
        <authorList>
            <person name="Ballester A.R."/>
            <person name="Marcet-Houben M."/>
            <person name="Levin E."/>
            <person name="Sela N."/>
            <person name="Selma-Lazaro C."/>
            <person name="Carmona L."/>
            <person name="Wisniewski M."/>
            <person name="Droby S."/>
            <person name="Gonzalez-Candelas L."/>
            <person name="Gabaldon T."/>
        </authorList>
    </citation>
    <scope>NUCLEOTIDE SEQUENCE [LARGE SCALE GENOMIC DNA]</scope>
    <source>
        <strain evidence="2 3">MD-8</strain>
    </source>
</reference>
<dbReference type="GO" id="GO:0006364">
    <property type="term" value="P:rRNA processing"/>
    <property type="evidence" value="ECO:0007669"/>
    <property type="project" value="InterPro"/>
</dbReference>
<keyword evidence="3" id="KW-1185">Reference proteome</keyword>
<dbReference type="AlphaFoldDB" id="A0A0A2JSC2"/>
<name>A0A0A2JSC2_PENEN</name>
<evidence type="ECO:0000256" key="1">
    <source>
        <dbReference type="SAM" id="MobiDB-lite"/>
    </source>
</evidence>
<feature type="region of interest" description="Disordered" evidence="1">
    <location>
        <begin position="1"/>
        <end position="214"/>
    </location>
</feature>
<feature type="compositionally biased region" description="Acidic residues" evidence="1">
    <location>
        <begin position="110"/>
        <end position="142"/>
    </location>
</feature>
<comment type="caution">
    <text evidence="2">The sequence shown here is derived from an EMBL/GenBank/DDBJ whole genome shotgun (WGS) entry which is preliminary data.</text>
</comment>
<dbReference type="Pfam" id="PF08297">
    <property type="entry name" value="U3_snoRNA_assoc"/>
    <property type="match status" value="1"/>
</dbReference>
<accession>A0A0A2JSC2</accession>
<organism evidence="2 3">
    <name type="scientific">Penicillium expansum</name>
    <name type="common">Blue mold rot fungus</name>
    <dbReference type="NCBI Taxonomy" id="27334"/>
    <lineage>
        <taxon>Eukaryota</taxon>
        <taxon>Fungi</taxon>
        <taxon>Dikarya</taxon>
        <taxon>Ascomycota</taxon>
        <taxon>Pezizomycotina</taxon>
        <taxon>Eurotiomycetes</taxon>
        <taxon>Eurotiomycetidae</taxon>
        <taxon>Eurotiales</taxon>
        <taxon>Aspergillaceae</taxon>
        <taxon>Penicillium</taxon>
    </lineage>
</organism>
<evidence type="ECO:0000313" key="2">
    <source>
        <dbReference type="EMBL" id="KGO57721.1"/>
    </source>
</evidence>
<sequence>MFAHLVTAAKGLFTRQPEEQEFQSAGTSATNSKMATATRRDVAPGIASGKRKAHSASASKNEDQQTKRRRRSDPKATGTDEDATKPTPAEKSSVIGDKAPAGKKIRFDSEEPEPVETQPEEISETPTQDDDDEDDSDDDAPETIDNSAQLLKMKEQAKKQEAAKQLEEQVKREKRRKLDERRKLQAKSIVKPKEAPTDDMLSESTATIQGTTTQDARRAALPALLPDDILNAEFAIRPPTPPAEDQFAMPKKSNKLRFLDKQDKLPKDINMGDVSIRVLDAPSSKKSSKPVLAPKISKAGRNLKSSMLQKTRTTAKGNGLRQKAGGPSGFVRG</sequence>
<feature type="region of interest" description="Disordered" evidence="1">
    <location>
        <begin position="281"/>
        <end position="333"/>
    </location>
</feature>
<dbReference type="GeneID" id="27674858"/>
<proteinExistence type="predicted"/>
<feature type="compositionally biased region" description="Polar residues" evidence="1">
    <location>
        <begin position="22"/>
        <end position="35"/>
    </location>
</feature>
<dbReference type="Proteomes" id="UP000030143">
    <property type="component" value="Unassembled WGS sequence"/>
</dbReference>
<feature type="compositionally biased region" description="Basic and acidic residues" evidence="1">
    <location>
        <begin position="152"/>
        <end position="183"/>
    </location>
</feature>
<dbReference type="OrthoDB" id="5423707at2759"/>
<feature type="compositionally biased region" description="Polar residues" evidence="1">
    <location>
        <begin position="303"/>
        <end position="316"/>
    </location>
</feature>
<gene>
    <name evidence="2" type="ORF">PEX2_021640</name>
</gene>
<dbReference type="HOGENOM" id="CLU_057142_0_0_1"/>
<protein>
    <submittedName>
        <fullName evidence="2">U3 snoRNA associated</fullName>
    </submittedName>
</protein>
<dbReference type="RefSeq" id="XP_016599349.1">
    <property type="nucleotide sequence ID" value="XM_016739439.1"/>
</dbReference>